<comment type="caution">
    <text evidence="1">The sequence shown here is derived from an EMBL/GenBank/DDBJ whole genome shotgun (WGS) entry which is preliminary data.</text>
</comment>
<accession>A0A9D4UW25</accession>
<dbReference type="Proteomes" id="UP000886520">
    <property type="component" value="Chromosome 9"/>
</dbReference>
<protein>
    <submittedName>
        <fullName evidence="1">Uncharacterized protein</fullName>
    </submittedName>
</protein>
<gene>
    <name evidence="1" type="ORF">GOP47_0009361</name>
</gene>
<keyword evidence="2" id="KW-1185">Reference proteome</keyword>
<proteinExistence type="predicted"/>
<evidence type="ECO:0000313" key="2">
    <source>
        <dbReference type="Proteomes" id="UP000886520"/>
    </source>
</evidence>
<dbReference type="AlphaFoldDB" id="A0A9D4UW25"/>
<dbReference type="EMBL" id="JABFUD020000009">
    <property type="protein sequence ID" value="KAI5075285.1"/>
    <property type="molecule type" value="Genomic_DNA"/>
</dbReference>
<organism evidence="1 2">
    <name type="scientific">Adiantum capillus-veneris</name>
    <name type="common">Maidenhair fern</name>
    <dbReference type="NCBI Taxonomy" id="13818"/>
    <lineage>
        <taxon>Eukaryota</taxon>
        <taxon>Viridiplantae</taxon>
        <taxon>Streptophyta</taxon>
        <taxon>Embryophyta</taxon>
        <taxon>Tracheophyta</taxon>
        <taxon>Polypodiopsida</taxon>
        <taxon>Polypodiidae</taxon>
        <taxon>Polypodiales</taxon>
        <taxon>Pteridineae</taxon>
        <taxon>Pteridaceae</taxon>
        <taxon>Vittarioideae</taxon>
        <taxon>Adiantum</taxon>
    </lineage>
</organism>
<sequence>MALGCDSVHGISHPPHGRPDSYFHFGLFPFFFPVSHPTTRFVEPHIICASFELLIIALACKQLTQELSASLIRIKVPLYPSRSCIIGHLLLHKRRWR</sequence>
<reference evidence="1" key="1">
    <citation type="submission" date="2021-01" db="EMBL/GenBank/DDBJ databases">
        <title>Adiantum capillus-veneris genome.</title>
        <authorList>
            <person name="Fang Y."/>
            <person name="Liao Q."/>
        </authorList>
    </citation>
    <scope>NUCLEOTIDE SEQUENCE</scope>
    <source>
        <strain evidence="1">H3</strain>
        <tissue evidence="1">Leaf</tissue>
    </source>
</reference>
<evidence type="ECO:0000313" key="1">
    <source>
        <dbReference type="EMBL" id="KAI5075285.1"/>
    </source>
</evidence>
<name>A0A9D4UW25_ADICA</name>